<evidence type="ECO:0000256" key="3">
    <source>
        <dbReference type="ARBA" id="ARBA00022989"/>
    </source>
</evidence>
<feature type="transmembrane region" description="Helical" evidence="5">
    <location>
        <begin position="381"/>
        <end position="401"/>
    </location>
</feature>
<dbReference type="GO" id="GO:0016020">
    <property type="term" value="C:membrane"/>
    <property type="evidence" value="ECO:0007669"/>
    <property type="project" value="UniProtKB-SubCell"/>
</dbReference>
<evidence type="ECO:0000313" key="7">
    <source>
        <dbReference type="EMBL" id="OAI21597.1"/>
    </source>
</evidence>
<evidence type="ECO:0000256" key="4">
    <source>
        <dbReference type="ARBA" id="ARBA00023136"/>
    </source>
</evidence>
<sequence length="429" mass="47932">MAISRNQFIENDQASWLDWPVIIVTASSIIGYLSVRSWTNITVFLLLLPALTVFKCAWLRARAQKQITSALPLIITMALPVLAILVSQIVRQEWSFKPYDGPSRILLCIPVLFYFLQIKLNFSKIVAFSAPIALLILIPVVYSHPETLERWIGRFATPAVDPTEFGTYSLVLTAFCLFGIETEPDRLNLKFLAYQISGFLAGIYLLLGSGTRGSWIAIPPLLVLWAVLNRKNLPPKILKHLGLLVLAGIVLICLVMPYTLDRVFSGIYELSSWLNGSNTETSAGLRLTMWQISWELFKHNPLQGYGDHNFKLYLDAPWISSFASIEARETILHNGPHNELLANLLRSGIMGGISVIGLFMVPLTVCWRNRDVEKSKYASRLGLAYITSLVLCSLSSEVLTFKYTSSFYGLVIAGISAQIISAQTQLSRD</sequence>
<feature type="transmembrane region" description="Helical" evidence="5">
    <location>
        <begin position="349"/>
        <end position="369"/>
    </location>
</feature>
<dbReference type="Proteomes" id="UP000077734">
    <property type="component" value="Unassembled WGS sequence"/>
</dbReference>
<proteinExistence type="predicted"/>
<dbReference type="PANTHER" id="PTHR37422:SF13">
    <property type="entry name" value="LIPOPOLYSACCHARIDE BIOSYNTHESIS PROTEIN PA4999-RELATED"/>
    <property type="match status" value="1"/>
</dbReference>
<feature type="transmembrane region" description="Helical" evidence="5">
    <location>
        <begin position="165"/>
        <end position="180"/>
    </location>
</feature>
<evidence type="ECO:0000259" key="6">
    <source>
        <dbReference type="Pfam" id="PF04932"/>
    </source>
</evidence>
<dbReference type="EMBL" id="LUUL01000138">
    <property type="protein sequence ID" value="OAI21597.1"/>
    <property type="molecule type" value="Genomic_DNA"/>
</dbReference>
<dbReference type="InterPro" id="IPR051533">
    <property type="entry name" value="WaaL-like"/>
</dbReference>
<feature type="transmembrane region" description="Helical" evidence="5">
    <location>
        <begin position="187"/>
        <end position="207"/>
    </location>
</feature>
<comment type="caution">
    <text evidence="7">The sequence shown here is derived from an EMBL/GenBank/DDBJ whole genome shotgun (WGS) entry which is preliminary data.</text>
</comment>
<feature type="transmembrane region" description="Helical" evidence="5">
    <location>
        <begin position="41"/>
        <end position="58"/>
    </location>
</feature>
<dbReference type="Pfam" id="PF04932">
    <property type="entry name" value="Wzy_C"/>
    <property type="match status" value="1"/>
</dbReference>
<keyword evidence="8" id="KW-1185">Reference proteome</keyword>
<comment type="subcellular location">
    <subcellularLocation>
        <location evidence="1">Membrane</location>
        <topology evidence="1">Multi-pass membrane protein</topology>
    </subcellularLocation>
</comment>
<keyword evidence="2 5" id="KW-0812">Transmembrane</keyword>
<evidence type="ECO:0000256" key="1">
    <source>
        <dbReference type="ARBA" id="ARBA00004141"/>
    </source>
</evidence>
<feature type="transmembrane region" description="Helical" evidence="5">
    <location>
        <begin position="102"/>
        <end position="118"/>
    </location>
</feature>
<dbReference type="PANTHER" id="PTHR37422">
    <property type="entry name" value="TEICHURONIC ACID BIOSYNTHESIS PROTEIN TUAE"/>
    <property type="match status" value="1"/>
</dbReference>
<reference evidence="7 8" key="1">
    <citation type="submission" date="2016-03" db="EMBL/GenBank/DDBJ databases">
        <authorList>
            <person name="Heylen K."/>
            <person name="De Vos P."/>
            <person name="Vekeman B."/>
        </authorList>
    </citation>
    <scope>NUCLEOTIDE SEQUENCE [LARGE SCALE GENOMIC DNA]</scope>
    <source>
        <strain evidence="7 8">R-49807</strain>
    </source>
</reference>
<feature type="transmembrane region" description="Helical" evidence="5">
    <location>
        <begin position="70"/>
        <end position="90"/>
    </location>
</feature>
<protein>
    <recommendedName>
        <fullName evidence="6">O-antigen ligase-related domain-containing protein</fullName>
    </recommendedName>
</protein>
<feature type="transmembrane region" description="Helical" evidence="5">
    <location>
        <begin position="16"/>
        <end position="35"/>
    </location>
</feature>
<evidence type="ECO:0000256" key="5">
    <source>
        <dbReference type="SAM" id="Phobius"/>
    </source>
</evidence>
<organism evidence="7 8">
    <name type="scientific">Methylomonas koyamae</name>
    <dbReference type="NCBI Taxonomy" id="702114"/>
    <lineage>
        <taxon>Bacteria</taxon>
        <taxon>Pseudomonadati</taxon>
        <taxon>Pseudomonadota</taxon>
        <taxon>Gammaproteobacteria</taxon>
        <taxon>Methylococcales</taxon>
        <taxon>Methylococcaceae</taxon>
        <taxon>Methylomonas</taxon>
    </lineage>
</organism>
<feature type="domain" description="O-antigen ligase-related" evidence="6">
    <location>
        <begin position="199"/>
        <end position="355"/>
    </location>
</feature>
<dbReference type="AlphaFoldDB" id="A0AA91D8K6"/>
<feature type="transmembrane region" description="Helical" evidence="5">
    <location>
        <begin position="213"/>
        <end position="229"/>
    </location>
</feature>
<keyword evidence="4 5" id="KW-0472">Membrane</keyword>
<dbReference type="InterPro" id="IPR007016">
    <property type="entry name" value="O-antigen_ligase-rel_domated"/>
</dbReference>
<evidence type="ECO:0000313" key="8">
    <source>
        <dbReference type="Proteomes" id="UP000077734"/>
    </source>
</evidence>
<gene>
    <name evidence="7" type="ORF">A1356_20590</name>
</gene>
<dbReference type="RefSeq" id="WP_064030296.1">
    <property type="nucleotide sequence ID" value="NZ_LUUL01000138.1"/>
</dbReference>
<feature type="transmembrane region" description="Helical" evidence="5">
    <location>
        <begin position="125"/>
        <end position="145"/>
    </location>
</feature>
<keyword evidence="3 5" id="KW-1133">Transmembrane helix</keyword>
<evidence type="ECO:0000256" key="2">
    <source>
        <dbReference type="ARBA" id="ARBA00022692"/>
    </source>
</evidence>
<accession>A0AA91D8K6</accession>
<feature type="transmembrane region" description="Helical" evidence="5">
    <location>
        <begin position="241"/>
        <end position="260"/>
    </location>
</feature>
<name>A0AA91D8K6_9GAMM</name>